<name>A0A2S9J342_9SPHI</name>
<gene>
    <name evidence="1" type="ORF">C5745_12440</name>
</gene>
<comment type="caution">
    <text evidence="1">The sequence shown here is derived from an EMBL/GenBank/DDBJ whole genome shotgun (WGS) entry which is preliminary data.</text>
</comment>
<evidence type="ECO:0000313" key="2">
    <source>
        <dbReference type="Proteomes" id="UP000239711"/>
    </source>
</evidence>
<dbReference type="Gene3D" id="2.180.10.10">
    <property type="entry name" value="RHS repeat-associated core"/>
    <property type="match status" value="1"/>
</dbReference>
<feature type="non-terminal residue" evidence="1">
    <location>
        <position position="1"/>
    </location>
</feature>
<dbReference type="RefSeq" id="WP_133166347.1">
    <property type="nucleotide sequence ID" value="NZ_PVBQ01000008.1"/>
</dbReference>
<dbReference type="AlphaFoldDB" id="A0A2S9J342"/>
<dbReference type="NCBIfam" id="TIGR03696">
    <property type="entry name" value="Rhs_assc_core"/>
    <property type="match status" value="1"/>
</dbReference>
<dbReference type="EMBL" id="PVBQ01000008">
    <property type="protein sequence ID" value="PRD47207.1"/>
    <property type="molecule type" value="Genomic_DNA"/>
</dbReference>
<dbReference type="Proteomes" id="UP000239711">
    <property type="component" value="Unassembled WGS sequence"/>
</dbReference>
<evidence type="ECO:0000313" key="1">
    <source>
        <dbReference type="EMBL" id="PRD47207.1"/>
    </source>
</evidence>
<dbReference type="InterPro" id="IPR022385">
    <property type="entry name" value="Rhs_assc_core"/>
</dbReference>
<evidence type="ECO:0008006" key="3">
    <source>
        <dbReference type="Google" id="ProtNLM"/>
    </source>
</evidence>
<protein>
    <recommendedName>
        <fullName evidence="3">RHS repeat-associated core domain-containing protein</fullName>
    </recommendedName>
</protein>
<proteinExistence type="predicted"/>
<dbReference type="OrthoDB" id="1191296at2"/>
<dbReference type="PANTHER" id="PTHR32305">
    <property type="match status" value="1"/>
</dbReference>
<organism evidence="1 2">
    <name type="scientific">Sphingobacterium haloxyli</name>
    <dbReference type="NCBI Taxonomy" id="2100533"/>
    <lineage>
        <taxon>Bacteria</taxon>
        <taxon>Pseudomonadati</taxon>
        <taxon>Bacteroidota</taxon>
        <taxon>Sphingobacteriia</taxon>
        <taxon>Sphingobacteriales</taxon>
        <taxon>Sphingobacteriaceae</taxon>
        <taxon>Sphingobacterium</taxon>
    </lineage>
</organism>
<reference evidence="1 2" key="1">
    <citation type="submission" date="2018-02" db="EMBL/GenBank/DDBJ databases">
        <title>The draft genome of Sphingobacterium sp. 5JN-11.</title>
        <authorList>
            <person name="Liu L."/>
            <person name="Li L."/>
            <person name="Liang L."/>
            <person name="Zhang X."/>
            <person name="Wang T."/>
        </authorList>
    </citation>
    <scope>NUCLEOTIDE SEQUENCE [LARGE SCALE GENOMIC DNA]</scope>
    <source>
        <strain evidence="1 2">5JN-11</strain>
    </source>
</reference>
<dbReference type="PANTHER" id="PTHR32305:SF15">
    <property type="entry name" value="PROTEIN RHSA-RELATED"/>
    <property type="match status" value="1"/>
</dbReference>
<keyword evidence="2" id="KW-1185">Reference proteome</keyword>
<sequence length="338" mass="37371">DYVSGIEYKKVGSAASAIEMIHTEEGYLQRNANTNTYTYHYNLTDHLGNVRATLQQTTGDVIQKHDYYPFGKAKALVTSGVNKYLYNGKEQQDELGGQYDYGARFYDAEIGRFNVIDRFAEKYYSMTPYQYGGLDPIKHIDVNGDSLTISFTGGITWGSTALDIGTPIGKMGAQIGVGEYDVIGVRDNNFYLFGSDVSNSTERSKTFVEGNFLGFGVGTSSNVEVQKKIETIGNVTTVTPTKTKKEEVYFNTPLSQNTFTKGERVKSGLSKSMNLSAKIAVGVGIEFGVKITDTSPSKPGMTIDEMLTKHLFVPIEAIEYQKNQRQLMGTMSEIFKAK</sequence>
<accession>A0A2S9J342</accession>
<dbReference type="InterPro" id="IPR050708">
    <property type="entry name" value="T6SS_VgrG/RHS"/>
</dbReference>